<dbReference type="Gene3D" id="3.40.50.1820">
    <property type="entry name" value="alpha/beta hydrolase"/>
    <property type="match status" value="1"/>
</dbReference>
<sequence length="225" mass="24892">MANDLKLQSDDVACLIQHLSPGRPVMIFASSGSGVMAAEVLQSHPGLVRKLILHEPLLLSLFSLRLRTHIHNQITERILAYGGSGNASIRRALMPTMQGKRDQRRFCQIPHPTRLLSQLRDQPAPFHGYELPQILDYEVHVENLKPYQEKLVLTKGEDISPEFTSAPQSNLSKALGIPVVVAPGGHTGHITDAQQFSKKLIAVLGFHITRLGILCIAVIFVYDSQ</sequence>
<feature type="transmembrane region" description="Helical" evidence="1">
    <location>
        <begin position="200"/>
        <end position="222"/>
    </location>
</feature>
<keyword evidence="1" id="KW-0472">Membrane</keyword>
<keyword evidence="3" id="KW-1185">Reference proteome</keyword>
<keyword evidence="1" id="KW-1133">Transmembrane helix</keyword>
<dbReference type="AlphaFoldDB" id="A0A5N6YYE5"/>
<evidence type="ECO:0000256" key="1">
    <source>
        <dbReference type="SAM" id="Phobius"/>
    </source>
</evidence>
<dbReference type="SUPFAM" id="SSF53474">
    <property type="entry name" value="alpha/beta-Hydrolases"/>
    <property type="match status" value="1"/>
</dbReference>
<evidence type="ECO:0000313" key="3">
    <source>
        <dbReference type="Proteomes" id="UP000327118"/>
    </source>
</evidence>
<protein>
    <recommendedName>
        <fullName evidence="4">AB hydrolase-1 domain-containing protein</fullName>
    </recommendedName>
</protein>
<evidence type="ECO:0000313" key="2">
    <source>
        <dbReference type="EMBL" id="KAE8349439.1"/>
    </source>
</evidence>
<organism evidence="2 3">
    <name type="scientific">Aspergillus coremiiformis</name>
    <dbReference type="NCBI Taxonomy" id="138285"/>
    <lineage>
        <taxon>Eukaryota</taxon>
        <taxon>Fungi</taxon>
        <taxon>Dikarya</taxon>
        <taxon>Ascomycota</taxon>
        <taxon>Pezizomycotina</taxon>
        <taxon>Eurotiomycetes</taxon>
        <taxon>Eurotiomycetidae</taxon>
        <taxon>Eurotiales</taxon>
        <taxon>Aspergillaceae</taxon>
        <taxon>Aspergillus</taxon>
        <taxon>Aspergillus subgen. Circumdati</taxon>
    </lineage>
</organism>
<name>A0A5N6YYE5_9EURO</name>
<keyword evidence="1" id="KW-0812">Transmembrane</keyword>
<evidence type="ECO:0008006" key="4">
    <source>
        <dbReference type="Google" id="ProtNLM"/>
    </source>
</evidence>
<accession>A0A5N6YYE5</accession>
<dbReference type="InterPro" id="IPR029058">
    <property type="entry name" value="AB_hydrolase_fold"/>
</dbReference>
<dbReference type="Proteomes" id="UP000327118">
    <property type="component" value="Unassembled WGS sequence"/>
</dbReference>
<dbReference type="OrthoDB" id="408373at2759"/>
<reference evidence="3" key="1">
    <citation type="submission" date="2019-04" db="EMBL/GenBank/DDBJ databases">
        <title>Friends and foes A comparative genomics studyof 23 Aspergillus species from section Flavi.</title>
        <authorList>
            <consortium name="DOE Joint Genome Institute"/>
            <person name="Kjaerbolling I."/>
            <person name="Vesth T."/>
            <person name="Frisvad J.C."/>
            <person name="Nybo J.L."/>
            <person name="Theobald S."/>
            <person name="Kildgaard S."/>
            <person name="Isbrandt T."/>
            <person name="Kuo A."/>
            <person name="Sato A."/>
            <person name="Lyhne E.K."/>
            <person name="Kogle M.E."/>
            <person name="Wiebenga A."/>
            <person name="Kun R.S."/>
            <person name="Lubbers R.J."/>
            <person name="Makela M.R."/>
            <person name="Barry K."/>
            <person name="Chovatia M."/>
            <person name="Clum A."/>
            <person name="Daum C."/>
            <person name="Haridas S."/>
            <person name="He G."/>
            <person name="LaButti K."/>
            <person name="Lipzen A."/>
            <person name="Mondo S."/>
            <person name="Riley R."/>
            <person name="Salamov A."/>
            <person name="Simmons B.A."/>
            <person name="Magnuson J.K."/>
            <person name="Henrissat B."/>
            <person name="Mortensen U.H."/>
            <person name="Larsen T.O."/>
            <person name="Devries R.P."/>
            <person name="Grigoriev I.V."/>
            <person name="Machida M."/>
            <person name="Baker S.E."/>
            <person name="Andersen M.R."/>
        </authorList>
    </citation>
    <scope>NUCLEOTIDE SEQUENCE [LARGE SCALE GENOMIC DNA]</scope>
    <source>
        <strain evidence="3">CBS 553.77</strain>
    </source>
</reference>
<proteinExistence type="predicted"/>
<dbReference type="EMBL" id="ML739306">
    <property type="protein sequence ID" value="KAE8349439.1"/>
    <property type="molecule type" value="Genomic_DNA"/>
</dbReference>
<gene>
    <name evidence="2" type="ORF">BDV28DRAFT_60981</name>
</gene>